<evidence type="ECO:0000313" key="2">
    <source>
        <dbReference type="EMBL" id="SBP65274.1"/>
    </source>
</evidence>
<protein>
    <submittedName>
        <fullName evidence="2">Nuclear speckle splicing regulatory protein 1</fullName>
    </submittedName>
</protein>
<feature type="region of interest" description="Disordered" evidence="1">
    <location>
        <begin position="41"/>
        <end position="71"/>
    </location>
</feature>
<sequence>NVGRFISTTRFYLYKTISYTHVIFIHLIQFRSPSKLSHTPRAVSRHFGGQGKMPPHNWAPQKPLCNSYPLQ</sequence>
<organism evidence="2">
    <name type="scientific">Nothobranchius kadleci</name>
    <name type="common">African annual killifish</name>
    <dbReference type="NCBI Taxonomy" id="1051664"/>
    <lineage>
        <taxon>Eukaryota</taxon>
        <taxon>Metazoa</taxon>
        <taxon>Chordata</taxon>
        <taxon>Craniata</taxon>
        <taxon>Vertebrata</taxon>
        <taxon>Euteleostomi</taxon>
        <taxon>Actinopterygii</taxon>
        <taxon>Neopterygii</taxon>
        <taxon>Teleostei</taxon>
        <taxon>Neoteleostei</taxon>
        <taxon>Acanthomorphata</taxon>
        <taxon>Ovalentaria</taxon>
        <taxon>Atherinomorphae</taxon>
        <taxon>Cyprinodontiformes</taxon>
        <taxon>Nothobranchiidae</taxon>
        <taxon>Nothobranchius</taxon>
    </lineage>
</organism>
<evidence type="ECO:0000256" key="1">
    <source>
        <dbReference type="SAM" id="MobiDB-lite"/>
    </source>
</evidence>
<gene>
    <name evidence="2" type="primary">NSRP1</name>
</gene>
<dbReference type="EMBL" id="HADZ01001333">
    <property type="protein sequence ID" value="SBP65274.1"/>
    <property type="molecule type" value="Transcribed_RNA"/>
</dbReference>
<reference evidence="2" key="1">
    <citation type="submission" date="2016-05" db="EMBL/GenBank/DDBJ databases">
        <authorList>
            <person name="Lavstsen T."/>
            <person name="Jespersen J.S."/>
        </authorList>
    </citation>
    <scope>NUCLEOTIDE SEQUENCE</scope>
    <source>
        <tissue evidence="2">Brain</tissue>
    </source>
</reference>
<proteinExistence type="predicted"/>
<feature type="non-terminal residue" evidence="2">
    <location>
        <position position="71"/>
    </location>
</feature>
<dbReference type="AlphaFoldDB" id="A0A1A8BDG1"/>
<feature type="non-terminal residue" evidence="2">
    <location>
        <position position="1"/>
    </location>
</feature>
<name>A0A1A8BDG1_NOTKA</name>
<accession>A0A1A8BDG1</accession>
<reference evidence="2" key="2">
    <citation type="submission" date="2016-06" db="EMBL/GenBank/DDBJ databases">
        <title>The genome of a short-lived fish provides insights into sex chromosome evolution and the genetic control of aging.</title>
        <authorList>
            <person name="Reichwald K."/>
            <person name="Felder M."/>
            <person name="Petzold A."/>
            <person name="Koch P."/>
            <person name="Groth M."/>
            <person name="Platzer M."/>
        </authorList>
    </citation>
    <scope>NUCLEOTIDE SEQUENCE</scope>
    <source>
        <tissue evidence="2">Brain</tissue>
    </source>
</reference>